<keyword evidence="4" id="KW-1185">Reference proteome</keyword>
<proteinExistence type="predicted"/>
<evidence type="ECO:0000313" key="3">
    <source>
        <dbReference type="EMBL" id="MDM4014321.1"/>
    </source>
</evidence>
<protein>
    <submittedName>
        <fullName evidence="3">DUF4261 domain-containing protein</fullName>
    </submittedName>
</protein>
<comment type="caution">
    <text evidence="3">The sequence shown here is derived from an EMBL/GenBank/DDBJ whole genome shotgun (WGS) entry which is preliminary data.</text>
</comment>
<dbReference type="EMBL" id="JASZZN010000002">
    <property type="protein sequence ID" value="MDM4014321.1"/>
    <property type="molecule type" value="Genomic_DNA"/>
</dbReference>
<evidence type="ECO:0000256" key="1">
    <source>
        <dbReference type="SAM" id="MobiDB-lite"/>
    </source>
</evidence>
<dbReference type="InterPro" id="IPR025357">
    <property type="entry name" value="DUF4261"/>
</dbReference>
<evidence type="ECO:0000313" key="4">
    <source>
        <dbReference type="Proteomes" id="UP001239462"/>
    </source>
</evidence>
<dbReference type="RefSeq" id="WP_149497239.1">
    <property type="nucleotide sequence ID" value="NZ_CP141221.1"/>
</dbReference>
<organism evidence="3 4">
    <name type="scientific">Roseiconus lacunae</name>
    <dbReference type="NCBI Taxonomy" id="2605694"/>
    <lineage>
        <taxon>Bacteria</taxon>
        <taxon>Pseudomonadati</taxon>
        <taxon>Planctomycetota</taxon>
        <taxon>Planctomycetia</taxon>
        <taxon>Pirellulales</taxon>
        <taxon>Pirellulaceae</taxon>
        <taxon>Roseiconus</taxon>
    </lineage>
</organism>
<evidence type="ECO:0000259" key="2">
    <source>
        <dbReference type="Pfam" id="PF14080"/>
    </source>
</evidence>
<feature type="compositionally biased region" description="Acidic residues" evidence="1">
    <location>
        <begin position="323"/>
        <end position="342"/>
    </location>
</feature>
<sequence>MAKGLFTQGMCVLFREPVSLEKLQQSLTSFELIGVQESVVDNASPETLVMKFRPEVGGHLLVTPSTEKWPDDMGDPETTPDVFVAWSLGQFGPLAFPGCLQRAAEQAWTWDEAEDAVAEHSCHVRLLISYVLGSENEEQPDDDSDDVVLIPDDYNAVEELMFLMKGVSELLELPEAICYFNPGGEILQDQSGLRQGLNFAWNYELPPLDMWANVRLFRSDDAWALMDIVGMGQLDLPDMEAVYDTNKYDPEDVERFLRTASMYLMNSTEEFQDGDSADGPGDLSWIALECDDSLSDPPRETIRWIPDDGSEPPEALLRRAEVDLDDPFDDEPDDLDDEAFEA</sequence>
<feature type="region of interest" description="Disordered" evidence="1">
    <location>
        <begin position="292"/>
        <end position="342"/>
    </location>
</feature>
<name>A0ABT7PDN2_9BACT</name>
<feature type="domain" description="DUF4261" evidence="2">
    <location>
        <begin position="229"/>
        <end position="304"/>
    </location>
</feature>
<feature type="compositionally biased region" description="Basic and acidic residues" evidence="1">
    <location>
        <begin position="297"/>
        <end position="306"/>
    </location>
</feature>
<reference evidence="3 4" key="1">
    <citation type="submission" date="2023-06" db="EMBL/GenBank/DDBJ databases">
        <title>Roseiconus lacunae JC819 isolated from Gulf of Mannar region, Tamil Nadu.</title>
        <authorList>
            <person name="Pk S."/>
            <person name="Ch S."/>
            <person name="Ch V.R."/>
        </authorList>
    </citation>
    <scope>NUCLEOTIDE SEQUENCE [LARGE SCALE GENOMIC DNA]</scope>
    <source>
        <strain evidence="3 4">JC819</strain>
    </source>
</reference>
<gene>
    <name evidence="3" type="ORF">QTN89_02685</name>
</gene>
<dbReference type="Proteomes" id="UP001239462">
    <property type="component" value="Unassembled WGS sequence"/>
</dbReference>
<dbReference type="Pfam" id="PF14080">
    <property type="entry name" value="DUF4261"/>
    <property type="match status" value="1"/>
</dbReference>
<accession>A0ABT7PDN2</accession>